<organism evidence="12 13">
    <name type="scientific">Candidatus Sulfotelmatobacter kueseliae</name>
    <dbReference type="NCBI Taxonomy" id="2042962"/>
    <lineage>
        <taxon>Bacteria</taxon>
        <taxon>Pseudomonadati</taxon>
        <taxon>Acidobacteriota</taxon>
        <taxon>Terriglobia</taxon>
        <taxon>Terriglobales</taxon>
        <taxon>Candidatus Korobacteraceae</taxon>
        <taxon>Candidatus Sulfotelmatobacter</taxon>
    </lineage>
</organism>
<keyword evidence="10" id="KW-0472">Membrane</keyword>
<keyword evidence="4 9" id="KW-0547">Nucleotide-binding</keyword>
<keyword evidence="5 12" id="KW-0418">Kinase</keyword>
<evidence type="ECO:0000256" key="2">
    <source>
        <dbReference type="ARBA" id="ARBA00022527"/>
    </source>
</evidence>
<evidence type="ECO:0000256" key="3">
    <source>
        <dbReference type="ARBA" id="ARBA00022679"/>
    </source>
</evidence>
<gene>
    <name evidence="12" type="ORF">SBA1_140011</name>
</gene>
<dbReference type="Proteomes" id="UP000238701">
    <property type="component" value="Unassembled WGS sequence"/>
</dbReference>
<keyword evidence="10" id="KW-0812">Transmembrane</keyword>
<name>A0A2U3K630_9BACT</name>
<evidence type="ECO:0000256" key="10">
    <source>
        <dbReference type="SAM" id="Phobius"/>
    </source>
</evidence>
<proteinExistence type="predicted"/>
<dbReference type="OrthoDB" id="101360at2"/>
<dbReference type="Gene3D" id="3.30.200.20">
    <property type="entry name" value="Phosphorylase Kinase, domain 1"/>
    <property type="match status" value="1"/>
</dbReference>
<dbReference type="PROSITE" id="PS50011">
    <property type="entry name" value="PROTEIN_KINASE_DOM"/>
    <property type="match status" value="1"/>
</dbReference>
<dbReference type="InterPro" id="IPR011042">
    <property type="entry name" value="6-blade_b-propeller_TolB-like"/>
</dbReference>
<reference evidence="13" key="1">
    <citation type="submission" date="2018-02" db="EMBL/GenBank/DDBJ databases">
        <authorList>
            <person name="Hausmann B."/>
        </authorList>
    </citation>
    <scope>NUCLEOTIDE SEQUENCE [LARGE SCALE GENOMIC DNA]</scope>
    <source>
        <strain evidence="13">Peat soil MAG SbA1</strain>
    </source>
</reference>
<dbReference type="FunFam" id="1.10.510.10:FF:000021">
    <property type="entry name" value="Serine/threonine protein kinase"/>
    <property type="match status" value="1"/>
</dbReference>
<feature type="transmembrane region" description="Helical" evidence="10">
    <location>
        <begin position="303"/>
        <end position="323"/>
    </location>
</feature>
<accession>A0A2U3K630</accession>
<dbReference type="InterPro" id="IPR008271">
    <property type="entry name" value="Ser/Thr_kinase_AS"/>
</dbReference>
<comment type="catalytic activity">
    <reaction evidence="7">
        <text>L-threonyl-[protein] + ATP = O-phospho-L-threonyl-[protein] + ADP + H(+)</text>
        <dbReference type="Rhea" id="RHEA:46608"/>
        <dbReference type="Rhea" id="RHEA-COMP:11060"/>
        <dbReference type="Rhea" id="RHEA-COMP:11605"/>
        <dbReference type="ChEBI" id="CHEBI:15378"/>
        <dbReference type="ChEBI" id="CHEBI:30013"/>
        <dbReference type="ChEBI" id="CHEBI:30616"/>
        <dbReference type="ChEBI" id="CHEBI:61977"/>
        <dbReference type="ChEBI" id="CHEBI:456216"/>
        <dbReference type="EC" id="2.7.11.1"/>
    </reaction>
</comment>
<evidence type="ECO:0000256" key="5">
    <source>
        <dbReference type="ARBA" id="ARBA00022777"/>
    </source>
</evidence>
<comment type="catalytic activity">
    <reaction evidence="8">
        <text>L-seryl-[protein] + ATP = O-phospho-L-seryl-[protein] + ADP + H(+)</text>
        <dbReference type="Rhea" id="RHEA:17989"/>
        <dbReference type="Rhea" id="RHEA-COMP:9863"/>
        <dbReference type="Rhea" id="RHEA-COMP:11604"/>
        <dbReference type="ChEBI" id="CHEBI:15378"/>
        <dbReference type="ChEBI" id="CHEBI:29999"/>
        <dbReference type="ChEBI" id="CHEBI:30616"/>
        <dbReference type="ChEBI" id="CHEBI:83421"/>
        <dbReference type="ChEBI" id="CHEBI:456216"/>
        <dbReference type="EC" id="2.7.11.1"/>
    </reaction>
</comment>
<dbReference type="Pfam" id="PF00069">
    <property type="entry name" value="Pkinase"/>
    <property type="match status" value="1"/>
</dbReference>
<evidence type="ECO:0000256" key="9">
    <source>
        <dbReference type="PROSITE-ProRule" id="PRU10141"/>
    </source>
</evidence>
<dbReference type="GO" id="GO:0004674">
    <property type="term" value="F:protein serine/threonine kinase activity"/>
    <property type="evidence" value="ECO:0007669"/>
    <property type="project" value="UniProtKB-KW"/>
</dbReference>
<dbReference type="PROSITE" id="PS00108">
    <property type="entry name" value="PROTEIN_KINASE_ST"/>
    <property type="match status" value="1"/>
</dbReference>
<dbReference type="CDD" id="cd14014">
    <property type="entry name" value="STKc_PknB_like"/>
    <property type="match status" value="1"/>
</dbReference>
<evidence type="ECO:0000256" key="7">
    <source>
        <dbReference type="ARBA" id="ARBA00047899"/>
    </source>
</evidence>
<dbReference type="Gene3D" id="1.10.510.10">
    <property type="entry name" value="Transferase(Phosphotransferase) domain 1"/>
    <property type="match status" value="1"/>
</dbReference>
<evidence type="ECO:0000256" key="6">
    <source>
        <dbReference type="ARBA" id="ARBA00022840"/>
    </source>
</evidence>
<keyword evidence="3" id="KW-0808">Transferase</keyword>
<dbReference type="InterPro" id="IPR011009">
    <property type="entry name" value="Kinase-like_dom_sf"/>
</dbReference>
<feature type="domain" description="Protein kinase" evidence="11">
    <location>
        <begin position="12"/>
        <end position="282"/>
    </location>
</feature>
<protein>
    <recommendedName>
        <fullName evidence="1">non-specific serine/threonine protein kinase</fullName>
        <ecNumber evidence="1">2.7.11.1</ecNumber>
    </recommendedName>
</protein>
<feature type="binding site" evidence="9">
    <location>
        <position position="41"/>
    </location>
    <ligand>
        <name>ATP</name>
        <dbReference type="ChEBI" id="CHEBI:30616"/>
    </ligand>
</feature>
<dbReference type="Gene3D" id="2.120.10.30">
    <property type="entry name" value="TolB, C-terminal domain"/>
    <property type="match status" value="3"/>
</dbReference>
<dbReference type="PROSITE" id="PS00107">
    <property type="entry name" value="PROTEIN_KINASE_ATP"/>
    <property type="match status" value="1"/>
</dbReference>
<dbReference type="InterPro" id="IPR000719">
    <property type="entry name" value="Prot_kinase_dom"/>
</dbReference>
<dbReference type="PANTHER" id="PTHR43289">
    <property type="entry name" value="MITOGEN-ACTIVATED PROTEIN KINASE KINASE KINASE 20-RELATED"/>
    <property type="match status" value="1"/>
</dbReference>
<dbReference type="PANTHER" id="PTHR43289:SF34">
    <property type="entry name" value="SERINE_THREONINE-PROTEIN KINASE YBDM-RELATED"/>
    <property type="match status" value="1"/>
</dbReference>
<keyword evidence="2 12" id="KW-0723">Serine/threonine-protein kinase</keyword>
<dbReference type="EMBL" id="OMOD01000046">
    <property type="protein sequence ID" value="SPF35121.1"/>
    <property type="molecule type" value="Genomic_DNA"/>
</dbReference>
<dbReference type="InterPro" id="IPR011659">
    <property type="entry name" value="WD40"/>
</dbReference>
<evidence type="ECO:0000313" key="13">
    <source>
        <dbReference type="Proteomes" id="UP000238701"/>
    </source>
</evidence>
<evidence type="ECO:0000256" key="8">
    <source>
        <dbReference type="ARBA" id="ARBA00048679"/>
    </source>
</evidence>
<dbReference type="SUPFAM" id="SSF56112">
    <property type="entry name" value="Protein kinase-like (PK-like)"/>
    <property type="match status" value="1"/>
</dbReference>
<evidence type="ECO:0000313" key="12">
    <source>
        <dbReference type="EMBL" id="SPF35121.1"/>
    </source>
</evidence>
<dbReference type="FunFam" id="3.30.200.20:FF:000035">
    <property type="entry name" value="Serine/threonine protein kinase Stk1"/>
    <property type="match status" value="1"/>
</dbReference>
<evidence type="ECO:0000256" key="4">
    <source>
        <dbReference type="ARBA" id="ARBA00022741"/>
    </source>
</evidence>
<dbReference type="EC" id="2.7.11.1" evidence="1"/>
<dbReference type="Pfam" id="PF07676">
    <property type="entry name" value="PD40"/>
    <property type="match status" value="2"/>
</dbReference>
<keyword evidence="6 9" id="KW-0067">ATP-binding</keyword>
<evidence type="ECO:0000259" key="11">
    <source>
        <dbReference type="PROSITE" id="PS50011"/>
    </source>
</evidence>
<dbReference type="SUPFAM" id="SSF82171">
    <property type="entry name" value="DPP6 N-terminal domain-like"/>
    <property type="match status" value="1"/>
</dbReference>
<dbReference type="SMART" id="SM00220">
    <property type="entry name" value="S_TKc"/>
    <property type="match status" value="1"/>
</dbReference>
<dbReference type="AlphaFoldDB" id="A0A2U3K630"/>
<sequence length="888" mass="95391">MTLAAGTKLGPYEIVSPLGAGGMGEVYRARDARLGRDVAIKVLPEDLSSNPDLKARFEREARAISALSHPHICHLYDVGSQDGTDYLVMELLEGESLQRRLDKGPLPLAQALQCAIEIAEALDKAHKSGIVHRDLKPGNVMLTKSGAKLLDFGLAKPVQGLSGMASGSVATMSRPLTQEGKIVGTFQYMAPEQVQGQEADARTDIFALGAVLYEMLTGKRAFAGKTQISVMSAILEKEPEPISAVQPLTPQALDHVVERALAKDPEERWQSAADLRAELKWIATAGRPTETPKAGTPNRTVKALAVACVVVLMAALVVTIFVLPRQSTPAVEVRALIPAPEKTDFQLADDDAAGPVVISPDGTNIAFTARDDQGRSRLWVRALNGNEARPLNGTEGGTYPFWSPDGKWVGFFANGKLKKAPIGAGPVLELAEAPRGRGGSWGTNNMILFVPEPTKPVFVVGASGGAARAVTTINHELHTTHRWPVWLADGKRFLYLASSHGNPAANEHNGIYLAWLDGKKERMLMPADSNAVVAPGYLLCVQSNILMAVPFNERSGELNGDAVAVAQDVNHNPGTWHSAFDVSPAGVLVYQAGNTAKPSQLLWLSPASKAATKAAENDNYRDLWLSPDGHRLAVTIGSPHVELWIYDLARGVKTRLTFTDAGFISRVAWAPDGGRVAFSEVGSSGSRMYLKEAGGSGKQEELVSAGTVLNTIDDWSKDGQYLLYHAAAPPAPFGLYMLPINGERKPRLFLQSSFLPALGAHFSPDSKWVAYLSTESGAIEAYVTSFPDANGKWLVSNGGARSVHWFPNGQALLYERMDGTLVKVQFAAHGKNAEIGVARLYVNARPRVTTYGQAWDVAPDGRVITNMDVGESTHAINVVVNWTAGLKK</sequence>
<dbReference type="InterPro" id="IPR017441">
    <property type="entry name" value="Protein_kinase_ATP_BS"/>
</dbReference>
<keyword evidence="10" id="KW-1133">Transmembrane helix</keyword>
<evidence type="ECO:0000256" key="1">
    <source>
        <dbReference type="ARBA" id="ARBA00012513"/>
    </source>
</evidence>
<dbReference type="GO" id="GO:0005524">
    <property type="term" value="F:ATP binding"/>
    <property type="evidence" value="ECO:0007669"/>
    <property type="project" value="UniProtKB-UniRule"/>
</dbReference>